<accession>A0ABR8UE12</accession>
<reference evidence="2 3" key="1">
    <citation type="submission" date="2020-08" db="EMBL/GenBank/DDBJ databases">
        <title>A Genomic Blueprint of the Chicken Gut Microbiome.</title>
        <authorList>
            <person name="Gilroy R."/>
            <person name="Ravi A."/>
            <person name="Getino M."/>
            <person name="Pursley I."/>
            <person name="Horton D.L."/>
            <person name="Alikhan N.-F."/>
            <person name="Baker D."/>
            <person name="Gharbi K."/>
            <person name="Hall N."/>
            <person name="Watson M."/>
            <person name="Adriaenssens E.M."/>
            <person name="Foster-Nyarko E."/>
            <person name="Jarju S."/>
            <person name="Secka A."/>
            <person name="Antonio M."/>
            <person name="Oren A."/>
            <person name="Chaudhuri R."/>
            <person name="La Ragione R.M."/>
            <person name="Hildebrand F."/>
            <person name="Pallen M.J."/>
        </authorList>
    </citation>
    <scope>NUCLEOTIDE SEQUENCE [LARGE SCALE GENOMIC DNA]</scope>
    <source>
        <strain evidence="2 3">Sa2YVA2</strain>
    </source>
</reference>
<comment type="caution">
    <text evidence="2">The sequence shown here is derived from an EMBL/GenBank/DDBJ whole genome shotgun (WGS) entry which is preliminary data.</text>
</comment>
<evidence type="ECO:0000259" key="1">
    <source>
        <dbReference type="Pfam" id="PF04754"/>
    </source>
</evidence>
<feature type="domain" description="Transposase (putative) YhgA-like" evidence="1">
    <location>
        <begin position="68"/>
        <end position="119"/>
    </location>
</feature>
<protein>
    <submittedName>
        <fullName evidence="2">Rpn family recombination-promoting nuclease/putative transposase</fullName>
    </submittedName>
</protein>
<keyword evidence="3" id="KW-1185">Reference proteome</keyword>
<proteinExistence type="predicted"/>
<gene>
    <name evidence="2" type="ORF">H9649_16875</name>
</gene>
<dbReference type="Pfam" id="PF04754">
    <property type="entry name" value="Transposase_31"/>
    <property type="match status" value="1"/>
</dbReference>
<name>A0ABR8UE12_9BACL</name>
<dbReference type="Proteomes" id="UP000626786">
    <property type="component" value="Unassembled WGS sequence"/>
</dbReference>
<dbReference type="EMBL" id="JACSQN010000026">
    <property type="protein sequence ID" value="MBD7986246.1"/>
    <property type="molecule type" value="Genomic_DNA"/>
</dbReference>
<dbReference type="InterPro" id="IPR006842">
    <property type="entry name" value="Transposase_31"/>
</dbReference>
<evidence type="ECO:0000313" key="3">
    <source>
        <dbReference type="Proteomes" id="UP000626786"/>
    </source>
</evidence>
<dbReference type="RefSeq" id="WP_191696072.1">
    <property type="nucleotide sequence ID" value="NZ_JACSQN010000026.1"/>
</dbReference>
<evidence type="ECO:0000313" key="2">
    <source>
        <dbReference type="EMBL" id="MBD7986246.1"/>
    </source>
</evidence>
<organism evidence="2 3">
    <name type="scientific">Sporosarcina quadrami</name>
    <dbReference type="NCBI Taxonomy" id="2762234"/>
    <lineage>
        <taxon>Bacteria</taxon>
        <taxon>Bacillati</taxon>
        <taxon>Bacillota</taxon>
        <taxon>Bacilli</taxon>
        <taxon>Bacillales</taxon>
        <taxon>Caryophanaceae</taxon>
        <taxon>Sporosarcina</taxon>
    </lineage>
</organism>
<dbReference type="PANTHER" id="PTHR35586:SF1">
    <property type="entry name" value="SLL1691 PROTEIN"/>
    <property type="match status" value="1"/>
</dbReference>
<dbReference type="PANTHER" id="PTHR35586">
    <property type="entry name" value="SLL1691 PROTEIN"/>
    <property type="match status" value="1"/>
</dbReference>
<sequence>MVAAIMMERPVVYQVDQDGLWKKVIRDLFEDFLLFFSPELHAQVDFSKSPDFLQQELFQEVADEKEGRRMADQIVKVKLKDGAEQWILVHIEVQSKNEEDFAARMFKYFYRIYDTYEQKIVALAIMTSPHKNTASQDFRYDYFGTTLHYAYNMNKIINYDNDELRRSEKLFSKIVLAAKLLHETKDEARRRYVFKRRLMRSIVRNPEHSRTSVQAVFHFMDYLLRLPLDLEQKLANTMYPVLGKEKELMQLYDKDNASPTIVSAFERERIEGKKEERRKIALNLLKNELPIEMIMNVTELSLEEIQELQN</sequence>